<sequence>MTSYLQFITTMYRNKQDGAELYASLNLFLQDRWRCHETQRQWLETYRGQTADLRATRNLVNYRLKECPDSEVRVSHVEFVPGFLRDVAQKYDIQLPLIEGLLTTEYWSQALKVQSS</sequence>
<organism evidence="1 2">
    <name type="scientific">Ferrimonas marina</name>
    <dbReference type="NCBI Taxonomy" id="299255"/>
    <lineage>
        <taxon>Bacteria</taxon>
        <taxon>Pseudomonadati</taxon>
        <taxon>Pseudomonadota</taxon>
        <taxon>Gammaproteobacteria</taxon>
        <taxon>Alteromonadales</taxon>
        <taxon>Ferrimonadaceae</taxon>
        <taxon>Ferrimonas</taxon>
    </lineage>
</organism>
<proteinExistence type="predicted"/>
<accession>A0A1M5UDQ0</accession>
<dbReference type="OrthoDB" id="9877474at2"/>
<dbReference type="Proteomes" id="UP000184268">
    <property type="component" value="Unassembled WGS sequence"/>
</dbReference>
<name>A0A1M5UDQ0_9GAMM</name>
<evidence type="ECO:0000313" key="2">
    <source>
        <dbReference type="Proteomes" id="UP000184268"/>
    </source>
</evidence>
<evidence type="ECO:0000313" key="1">
    <source>
        <dbReference type="EMBL" id="SHH61028.1"/>
    </source>
</evidence>
<gene>
    <name evidence="1" type="ORF">SAMN02745129_2516</name>
</gene>
<dbReference type="EMBL" id="FQXG01000003">
    <property type="protein sequence ID" value="SHH61028.1"/>
    <property type="molecule type" value="Genomic_DNA"/>
</dbReference>
<dbReference type="RefSeq" id="WP_067655294.1">
    <property type="nucleotide sequence ID" value="NZ_FQXG01000003.1"/>
</dbReference>
<dbReference type="AlphaFoldDB" id="A0A1M5UDQ0"/>
<protein>
    <submittedName>
        <fullName evidence="1">Uncharacterized protein</fullName>
    </submittedName>
</protein>
<keyword evidence="2" id="KW-1185">Reference proteome</keyword>
<dbReference type="STRING" id="299255.SAMN02745129_2516"/>
<reference evidence="1 2" key="1">
    <citation type="submission" date="2016-11" db="EMBL/GenBank/DDBJ databases">
        <authorList>
            <person name="Jaros S."/>
            <person name="Januszkiewicz K."/>
            <person name="Wedrychowicz H."/>
        </authorList>
    </citation>
    <scope>NUCLEOTIDE SEQUENCE [LARGE SCALE GENOMIC DNA]</scope>
    <source>
        <strain evidence="1 2">DSM 16917</strain>
    </source>
</reference>